<evidence type="ECO:0000313" key="5">
    <source>
        <dbReference type="Proteomes" id="UP001271789"/>
    </source>
</evidence>
<sequence>MQMKHLLVALVVLLALAGTASAATSVDVRSTILDYQLAVYNYDTTVPGFVAPGAGNAWGIDASNWAGLYYDLDNNRSTETLVIQKTAKNNEVNISYETHPVFVQYDYTGWGNYTEGPANALTVDAKYGYAIIGFFAEPYVALSKANTSDPDANDPAGTLAQQGVKANKIAPLVQDSNDKYTLTTGQSLDLGNGYSLVASQIDVNGNKAYLELFKDGKSVDTAIINTNTTNNTTKTWVLDKDALGEKDLQFFRVQINQVFQGTSSSLVEIKGIWLADIDQAFEVKSDVDYGKFEADAIGADKLTYNANNTTLSADMSTDLGRGIVLKTEKDYDGTAGDAKFYFVKTYTTPGKYEIRSTVNAYNVIATYDYDFTNFAAFYYNVDADVSTENLSAEFLGTDGKILEGDLIYTTTPDQVGYEYSNWSSSDYWVMGLFGESYVPFNILKNSSEDATLKADKMSKLILDSNDKYTLSTGQSLDLGNGYTVVANQIDVNGNKVYLEFFKDGKSVDTAIINTDTDDEDAKTWFYTVTLLNEKDVQVMRLHVSQVFQGTESSLVEIKGIWLMDASTAKELKTDDNFGSFDFDGVVGNAPAVLTFTSNKDITVSQDTNTNLVNNFWLRSADSDTYKNFYFYVLAEVDGSGPTPDNNTSNDTPVTPPSNDTPSNDTPKPNDSNQTPTPEPEPESFWSKYMWYIIAIVVIIIIAAAGGYYYFKVYKPKNS</sequence>
<evidence type="ECO:0000259" key="3">
    <source>
        <dbReference type="Pfam" id="PF07752"/>
    </source>
</evidence>
<dbReference type="Gene3D" id="2.60.40.4190">
    <property type="match status" value="2"/>
</dbReference>
<dbReference type="Pfam" id="PF07752">
    <property type="entry name" value="S-layer"/>
    <property type="match status" value="2"/>
</dbReference>
<protein>
    <recommendedName>
        <fullName evidence="3">S-layer family duplication domain-containing protein</fullName>
    </recommendedName>
</protein>
<feature type="region of interest" description="Disordered" evidence="1">
    <location>
        <begin position="640"/>
        <end position="680"/>
    </location>
</feature>
<keyword evidence="2" id="KW-0812">Transmembrane</keyword>
<gene>
    <name evidence="4" type="ORF">MsAg5_02150</name>
</gene>
<reference evidence="4" key="1">
    <citation type="submission" date="2023-06" db="EMBL/GenBank/DDBJ databases">
        <title>Genome sequence of Methanosarcinaceae archaeon Ag5.</title>
        <authorList>
            <person name="Protasov E."/>
            <person name="Platt K."/>
            <person name="Poehlein A."/>
            <person name="Daniel R."/>
            <person name="Brune A."/>
        </authorList>
    </citation>
    <scope>NUCLEOTIDE SEQUENCE</scope>
    <source>
        <strain evidence="4">Ag5</strain>
    </source>
</reference>
<dbReference type="AlphaFoldDB" id="A0AAE4MGV8"/>
<keyword evidence="2" id="KW-1133">Transmembrane helix</keyword>
<feature type="domain" description="S-layer family duplication" evidence="3">
    <location>
        <begin position="60"/>
        <end position="326"/>
    </location>
</feature>
<dbReference type="Gene3D" id="2.60.98.40">
    <property type="match status" value="2"/>
</dbReference>
<proteinExistence type="predicted"/>
<dbReference type="NCBIfam" id="TIGR01567">
    <property type="entry name" value="S_layer_rel_Mac"/>
    <property type="match status" value="2"/>
</dbReference>
<feature type="domain" description="S-layer family duplication" evidence="3">
    <location>
        <begin position="366"/>
        <end position="621"/>
    </location>
</feature>
<evidence type="ECO:0000256" key="1">
    <source>
        <dbReference type="SAM" id="MobiDB-lite"/>
    </source>
</evidence>
<dbReference type="Proteomes" id="UP001271789">
    <property type="component" value="Unassembled WGS sequence"/>
</dbReference>
<evidence type="ECO:0000313" key="4">
    <source>
        <dbReference type="EMBL" id="MDV0446382.1"/>
    </source>
</evidence>
<comment type="caution">
    <text evidence="4">The sequence shown here is derived from an EMBL/GenBank/DDBJ whole genome shotgun (WGS) entry which is preliminary data.</text>
</comment>
<dbReference type="InterPro" id="IPR006457">
    <property type="entry name" value="S_layer-rel_Mac"/>
</dbReference>
<keyword evidence="5" id="KW-1185">Reference proteome</keyword>
<evidence type="ECO:0000256" key="2">
    <source>
        <dbReference type="SAM" id="Phobius"/>
    </source>
</evidence>
<dbReference type="EMBL" id="JAWDKD010000003">
    <property type="protein sequence ID" value="MDV0446382.1"/>
    <property type="molecule type" value="Genomic_DNA"/>
</dbReference>
<feature type="transmembrane region" description="Helical" evidence="2">
    <location>
        <begin position="688"/>
        <end position="710"/>
    </location>
</feature>
<name>A0AAE4MGV8_9EURY</name>
<accession>A0AAE4MGV8</accession>
<organism evidence="4 5">
    <name type="scientific">Methanolapillus africanus</name>
    <dbReference type="NCBI Taxonomy" id="3028297"/>
    <lineage>
        <taxon>Archaea</taxon>
        <taxon>Methanobacteriati</taxon>
        <taxon>Methanobacteriota</taxon>
        <taxon>Stenosarchaea group</taxon>
        <taxon>Methanomicrobia</taxon>
        <taxon>Methanosarcinales</taxon>
        <taxon>Methanosarcinaceae</taxon>
        <taxon>Methanolapillus</taxon>
    </lineage>
</organism>
<feature type="compositionally biased region" description="Polar residues" evidence="1">
    <location>
        <begin position="642"/>
        <end position="675"/>
    </location>
</feature>
<keyword evidence="2" id="KW-0472">Membrane</keyword>